<dbReference type="Proteomes" id="UP000831327">
    <property type="component" value="Chromosome"/>
</dbReference>
<evidence type="ECO:0000256" key="7">
    <source>
        <dbReference type="ARBA" id="ARBA00022840"/>
    </source>
</evidence>
<dbReference type="Gene3D" id="3.30.565.10">
    <property type="entry name" value="Histidine kinase-like ATPase, C-terminal domain"/>
    <property type="match status" value="1"/>
</dbReference>
<dbReference type="Pfam" id="PF07568">
    <property type="entry name" value="HisKA_2"/>
    <property type="match status" value="1"/>
</dbReference>
<keyword evidence="4" id="KW-0808">Transferase</keyword>
<dbReference type="InterPro" id="IPR011495">
    <property type="entry name" value="Sig_transdc_His_kin_sub2_dim/P"/>
</dbReference>
<reference evidence="10 11" key="1">
    <citation type="journal article" date="2016" name="Microbes Environ.">
        <title>Phylogenetically diverse aerobic anoxygenic phototrophic bacteria isolated from epilithic biofilms in Tama river, Japan.</title>
        <authorList>
            <person name="Hirose S."/>
            <person name="Matsuura K."/>
            <person name="Haruta S."/>
        </authorList>
    </citation>
    <scope>NUCLEOTIDE SEQUENCE [LARGE SCALE GENOMIC DNA]</scope>
    <source>
        <strain evidence="10 11">S08</strain>
    </source>
</reference>
<dbReference type="PANTHER" id="PTHR41523:SF8">
    <property type="entry name" value="ETHYLENE RESPONSE SENSOR PROTEIN"/>
    <property type="match status" value="1"/>
</dbReference>
<evidence type="ECO:0000256" key="1">
    <source>
        <dbReference type="ARBA" id="ARBA00000085"/>
    </source>
</evidence>
<dbReference type="PANTHER" id="PTHR41523">
    <property type="entry name" value="TWO-COMPONENT SYSTEM SENSOR PROTEIN"/>
    <property type="match status" value="1"/>
</dbReference>
<comment type="catalytic activity">
    <reaction evidence="1">
        <text>ATP + protein L-histidine = ADP + protein N-phospho-L-histidine.</text>
        <dbReference type="EC" id="2.7.13.3"/>
    </reaction>
</comment>
<accession>A0ABM7Y8W2</accession>
<dbReference type="EMBL" id="AP025637">
    <property type="protein sequence ID" value="BDG74466.1"/>
    <property type="molecule type" value="Genomic_DNA"/>
</dbReference>
<evidence type="ECO:0000256" key="4">
    <source>
        <dbReference type="ARBA" id="ARBA00022679"/>
    </source>
</evidence>
<gene>
    <name evidence="10" type="ORF">Rmf_43950</name>
</gene>
<keyword evidence="6" id="KW-0418">Kinase</keyword>
<feature type="transmembrane region" description="Helical" evidence="8">
    <location>
        <begin position="235"/>
        <end position="257"/>
    </location>
</feature>
<evidence type="ECO:0000256" key="2">
    <source>
        <dbReference type="ARBA" id="ARBA00012438"/>
    </source>
</evidence>
<keyword evidence="5" id="KW-0547">Nucleotide-binding</keyword>
<keyword evidence="11" id="KW-1185">Reference proteome</keyword>
<evidence type="ECO:0000313" key="11">
    <source>
        <dbReference type="Proteomes" id="UP000831327"/>
    </source>
</evidence>
<dbReference type="InterPro" id="IPR036890">
    <property type="entry name" value="HATPase_C_sf"/>
</dbReference>
<keyword evidence="3" id="KW-0597">Phosphoprotein</keyword>
<proteinExistence type="predicted"/>
<evidence type="ECO:0000313" key="10">
    <source>
        <dbReference type="EMBL" id="BDG74466.1"/>
    </source>
</evidence>
<evidence type="ECO:0000256" key="8">
    <source>
        <dbReference type="SAM" id="Phobius"/>
    </source>
</evidence>
<dbReference type="Gene3D" id="3.30.450.20">
    <property type="entry name" value="PAS domain"/>
    <property type="match status" value="1"/>
</dbReference>
<evidence type="ECO:0000259" key="9">
    <source>
        <dbReference type="Pfam" id="PF07568"/>
    </source>
</evidence>
<keyword evidence="8" id="KW-0472">Membrane</keyword>
<keyword evidence="8" id="KW-1133">Transmembrane helix</keyword>
<name>A0ABM7Y8W2_9PROT</name>
<dbReference type="EC" id="2.7.13.3" evidence="2"/>
<evidence type="ECO:0000256" key="3">
    <source>
        <dbReference type="ARBA" id="ARBA00022553"/>
    </source>
</evidence>
<evidence type="ECO:0000256" key="6">
    <source>
        <dbReference type="ARBA" id="ARBA00022777"/>
    </source>
</evidence>
<evidence type="ECO:0000256" key="5">
    <source>
        <dbReference type="ARBA" id="ARBA00022741"/>
    </source>
</evidence>
<dbReference type="RefSeq" id="WP_244408637.1">
    <property type="nucleotide sequence ID" value="NZ_AP025637.1"/>
</dbReference>
<keyword evidence="7" id="KW-0067">ATP-binding</keyword>
<organism evidence="10 11">
    <name type="scientific">Roseomonas fluvialis</name>
    <dbReference type="NCBI Taxonomy" id="1750527"/>
    <lineage>
        <taxon>Bacteria</taxon>
        <taxon>Pseudomonadati</taxon>
        <taxon>Pseudomonadota</taxon>
        <taxon>Alphaproteobacteria</taxon>
        <taxon>Acetobacterales</taxon>
        <taxon>Roseomonadaceae</taxon>
        <taxon>Roseomonas</taxon>
    </lineage>
</organism>
<feature type="domain" description="Signal transduction histidine kinase subgroup 2 dimerisation and phosphoacceptor" evidence="9">
    <location>
        <begin position="317"/>
        <end position="395"/>
    </location>
</feature>
<protein>
    <recommendedName>
        <fullName evidence="2">histidine kinase</fullName>
        <ecNumber evidence="2">2.7.13.3</ecNumber>
    </recommendedName>
</protein>
<sequence>MPIAVRLALLWLAAAAFAVTVAGLAVSMIRHDNLNAARSSLSQQVEGMAARQRRALAEVDQAIASSVARLAPSLETDCRAESRAAHAETRLLVVFVVVGRDGDVSCADADSVATLQVATRLTARVLADRRPRWMGPAPSGTGEPPLMVSIHPLPDDDADRAGVVLGITSVARLVDLAPPSDWKLSWIDRSGTILHRFADGTSASEGAGTLSARAAVTDDVVLLATTRRPEVPASAMLLLMAAAAVMVAGGPVMIAVGGRRWFTRPLRVLESHVTEGSVRSQQIDTWPPEVRALGCTMAARDEAWAEVVAQRGLLLDEVNHRVANTLQMIVSLLRIEADRIDDGLTDPGSAANVLRDAEERVATVATVHRSLRCIDADGPADMRHLLWSICDRLVAAHGLAGRVSIEVKVPPPPLNSDEAIAIALLVTEWTTMSLRAVSSQETSGCISITLHNGEKQRELLHVSDLAGGIRTQDAGLGETIVAGLVRQVGGRLMEVTGVWRGVRLVFPTRTA</sequence>
<keyword evidence="8" id="KW-0812">Transmembrane</keyword>